<protein>
    <submittedName>
        <fullName evidence="1">Gas vesicle protein</fullName>
    </submittedName>
</protein>
<reference evidence="1" key="1">
    <citation type="submission" date="2020-09" db="EMBL/GenBank/DDBJ databases">
        <title>A novel bacterium of genus Bacillus, isolated from South China Sea.</title>
        <authorList>
            <person name="Huang H."/>
            <person name="Mo K."/>
            <person name="Hu Y."/>
        </authorList>
    </citation>
    <scope>NUCLEOTIDE SEQUENCE</scope>
    <source>
        <strain evidence="1">IB182487</strain>
    </source>
</reference>
<comment type="caution">
    <text evidence="1">The sequence shown here is derived from an EMBL/GenBank/DDBJ whole genome shotgun (WGS) entry which is preliminary data.</text>
</comment>
<accession>A0A926NGM9</accession>
<dbReference type="RefSeq" id="WP_191157532.1">
    <property type="nucleotide sequence ID" value="NZ_JACXAI010000007.1"/>
</dbReference>
<gene>
    <name evidence="1" type="ORF">IC621_08020</name>
</gene>
<proteinExistence type="predicted"/>
<evidence type="ECO:0000313" key="2">
    <source>
        <dbReference type="Proteomes" id="UP000626844"/>
    </source>
</evidence>
<keyword evidence="2" id="KW-1185">Reference proteome</keyword>
<organism evidence="1 2">
    <name type="scientific">Metabacillus arenae</name>
    <dbReference type="NCBI Taxonomy" id="2771434"/>
    <lineage>
        <taxon>Bacteria</taxon>
        <taxon>Bacillati</taxon>
        <taxon>Bacillota</taxon>
        <taxon>Bacilli</taxon>
        <taxon>Bacillales</taxon>
        <taxon>Bacillaceae</taxon>
        <taxon>Metabacillus</taxon>
    </lineage>
</organism>
<sequence length="89" mass="10342">MSIKKKIDSLTEFFNEHIAPPHKIASIQPTEEGSICIVEVIEEREYMRKYAKDEMVGVYHVSLDKDNNVTAYTRRSLRPRSAMTEHEDS</sequence>
<dbReference type="AlphaFoldDB" id="A0A926NGM9"/>
<dbReference type="Proteomes" id="UP000626844">
    <property type="component" value="Unassembled WGS sequence"/>
</dbReference>
<dbReference type="EMBL" id="JACXAI010000007">
    <property type="protein sequence ID" value="MBD1380173.1"/>
    <property type="molecule type" value="Genomic_DNA"/>
</dbReference>
<name>A0A926NGM9_9BACI</name>
<evidence type="ECO:0000313" key="1">
    <source>
        <dbReference type="EMBL" id="MBD1380173.1"/>
    </source>
</evidence>